<feature type="compositionally biased region" description="Polar residues" evidence="2">
    <location>
        <begin position="268"/>
        <end position="280"/>
    </location>
</feature>
<sequence>MVRPALPLYHANPKIHNIVNSGALPPVKFQILNCQGEDILVGRLKIETPTPTGHAFILRRYDTNAISLTTMFRAAFPTAADEDEKRETAYVKETYNLTGNNGSAKDTSIIRLAGTWVSPNDAARLGREYQLGALINSIVTAKPDPTANYRRSGRNNATPEARNSIPTPPPTATIMTAASINTVSVTTSQPAPAVTSAKPPSRIALKSPSSSIPPAKRRKESSPAPQTQRVSASPAPSRPTRRSARSAKSPQPKATPSPAKTPRRGARAQQTATPGGSDQTVVEEDGDNLGDAVAGSELHKQDVAEQQQMIADLKAQREAILLQASQETVEDAESSDPKLKRSLEETEDKFTFEPKEPEIGERQIATNRRVSGFRGLPPQQKSFAWGVAAFAVGLGAVTFLPNFF</sequence>
<comment type="caution">
    <text evidence="5">The sequence shown here is derived from an EMBL/GenBank/DDBJ whole genome shotgun (WGS) entry which is preliminary data.</text>
</comment>
<feature type="region of interest" description="Disordered" evidence="2">
    <location>
        <begin position="324"/>
        <end position="362"/>
    </location>
</feature>
<dbReference type="Gene3D" id="3.10.260.10">
    <property type="entry name" value="Transcription regulator HTH, APSES-type DNA-binding domain"/>
    <property type="match status" value="1"/>
</dbReference>
<protein>
    <recommendedName>
        <fullName evidence="4">HTH APSES-type domain-containing protein</fullName>
    </recommendedName>
</protein>
<organism evidence="5 6">
    <name type="scientific">Hohenbuehelia grisea</name>
    <dbReference type="NCBI Taxonomy" id="104357"/>
    <lineage>
        <taxon>Eukaryota</taxon>
        <taxon>Fungi</taxon>
        <taxon>Dikarya</taxon>
        <taxon>Basidiomycota</taxon>
        <taxon>Agaricomycotina</taxon>
        <taxon>Agaricomycetes</taxon>
        <taxon>Agaricomycetidae</taxon>
        <taxon>Agaricales</taxon>
        <taxon>Pleurotineae</taxon>
        <taxon>Pleurotaceae</taxon>
        <taxon>Hohenbuehelia</taxon>
    </lineage>
</organism>
<dbReference type="InterPro" id="IPR037548">
    <property type="entry name" value="Bqt4"/>
</dbReference>
<evidence type="ECO:0000256" key="3">
    <source>
        <dbReference type="SAM" id="Phobius"/>
    </source>
</evidence>
<dbReference type="PANTHER" id="PTHR38044:SF1">
    <property type="entry name" value="BOUQUET FORMATION PROTEIN 4"/>
    <property type="match status" value="1"/>
</dbReference>
<dbReference type="Proteomes" id="UP001556367">
    <property type="component" value="Unassembled WGS sequence"/>
</dbReference>
<feature type="coiled-coil region" evidence="1">
    <location>
        <begin position="296"/>
        <end position="323"/>
    </location>
</feature>
<dbReference type="PROSITE" id="PS51299">
    <property type="entry name" value="HTH_APSES"/>
    <property type="match status" value="1"/>
</dbReference>
<dbReference type="EMBL" id="JASNQZ010000007">
    <property type="protein sequence ID" value="KAL0954968.1"/>
    <property type="molecule type" value="Genomic_DNA"/>
</dbReference>
<keyword evidence="3" id="KW-0472">Membrane</keyword>
<keyword evidence="3" id="KW-0812">Transmembrane</keyword>
<evidence type="ECO:0000256" key="2">
    <source>
        <dbReference type="SAM" id="MobiDB-lite"/>
    </source>
</evidence>
<evidence type="ECO:0000259" key="4">
    <source>
        <dbReference type="PROSITE" id="PS51299"/>
    </source>
</evidence>
<keyword evidence="6" id="KW-1185">Reference proteome</keyword>
<keyword evidence="3" id="KW-1133">Transmembrane helix</keyword>
<feature type="region of interest" description="Disordered" evidence="2">
    <location>
        <begin position="188"/>
        <end position="292"/>
    </location>
</feature>
<keyword evidence="1" id="KW-0175">Coiled coil</keyword>
<dbReference type="InterPro" id="IPR003163">
    <property type="entry name" value="Tscrpt_reg_HTH_APSES-type"/>
</dbReference>
<feature type="transmembrane region" description="Helical" evidence="3">
    <location>
        <begin position="383"/>
        <end position="403"/>
    </location>
</feature>
<dbReference type="SUPFAM" id="SSF54616">
    <property type="entry name" value="DNA-binding domain of Mlu1-box binding protein MBP1"/>
    <property type="match status" value="1"/>
</dbReference>
<proteinExistence type="predicted"/>
<evidence type="ECO:0000313" key="6">
    <source>
        <dbReference type="Proteomes" id="UP001556367"/>
    </source>
</evidence>
<reference evidence="6" key="1">
    <citation type="submission" date="2024-06" db="EMBL/GenBank/DDBJ databases">
        <title>Multi-omics analyses provide insights into the biosynthesis of the anticancer antibiotic pleurotin in Hohenbuehelia grisea.</title>
        <authorList>
            <person name="Weaver J.A."/>
            <person name="Alberti F."/>
        </authorList>
    </citation>
    <scope>NUCLEOTIDE SEQUENCE [LARGE SCALE GENOMIC DNA]</scope>
    <source>
        <strain evidence="6">T-177</strain>
    </source>
</reference>
<evidence type="ECO:0000256" key="1">
    <source>
        <dbReference type="SAM" id="Coils"/>
    </source>
</evidence>
<evidence type="ECO:0000313" key="5">
    <source>
        <dbReference type="EMBL" id="KAL0954968.1"/>
    </source>
</evidence>
<feature type="domain" description="HTH APSES-type" evidence="4">
    <location>
        <begin position="35"/>
        <end position="150"/>
    </location>
</feature>
<dbReference type="InterPro" id="IPR036887">
    <property type="entry name" value="HTH_APSES_sf"/>
</dbReference>
<dbReference type="PANTHER" id="PTHR38044">
    <property type="entry name" value="BOUQUET FORMATION PROTEIN 4"/>
    <property type="match status" value="1"/>
</dbReference>
<feature type="region of interest" description="Disordered" evidence="2">
    <location>
        <begin position="143"/>
        <end position="173"/>
    </location>
</feature>
<gene>
    <name evidence="5" type="ORF">HGRIS_003898</name>
</gene>
<name>A0ABR3JI03_9AGAR</name>
<feature type="compositionally biased region" description="Basic and acidic residues" evidence="2">
    <location>
        <begin position="335"/>
        <end position="361"/>
    </location>
</feature>
<accession>A0ABR3JI03</accession>